<dbReference type="Pfam" id="PF06853">
    <property type="entry name" value="DUF1249"/>
    <property type="match status" value="1"/>
</dbReference>
<organism evidence="1 2">
    <name type="scientific">Povalibacter uvarum</name>
    <dbReference type="NCBI Taxonomy" id="732238"/>
    <lineage>
        <taxon>Bacteria</taxon>
        <taxon>Pseudomonadati</taxon>
        <taxon>Pseudomonadota</taxon>
        <taxon>Gammaproteobacteria</taxon>
        <taxon>Steroidobacterales</taxon>
        <taxon>Steroidobacteraceae</taxon>
        <taxon>Povalibacter</taxon>
    </lineage>
</organism>
<dbReference type="PANTHER" id="PTHR38774">
    <property type="entry name" value="CYTOPLASMIC PROTEIN-RELATED"/>
    <property type="match status" value="1"/>
</dbReference>
<gene>
    <name evidence="1" type="ORF">HNQ60_001179</name>
</gene>
<dbReference type="PANTHER" id="PTHR38774:SF1">
    <property type="entry name" value="CYTOPLASMIC PROTEIN"/>
    <property type="match status" value="1"/>
</dbReference>
<dbReference type="InterPro" id="IPR009659">
    <property type="entry name" value="DUF1249"/>
</dbReference>
<sequence>MSWRARPASFVSLMSLYESNYIRLGWLIEDLSAVEGRLISAVDGDCPLHLKVEERSRYTTTVTLTYIFEQEMASLADPDLQIRVYHDARLAEVQSCARWHRHAILESIRSGLARALGERWLRNVMLNKWLDYCVERGHRFGATPALAR</sequence>
<evidence type="ECO:0000313" key="1">
    <source>
        <dbReference type="EMBL" id="MBB6092333.1"/>
    </source>
</evidence>
<comment type="caution">
    <text evidence="1">The sequence shown here is derived from an EMBL/GenBank/DDBJ whole genome shotgun (WGS) entry which is preliminary data.</text>
</comment>
<reference evidence="1 2" key="1">
    <citation type="submission" date="2020-08" db="EMBL/GenBank/DDBJ databases">
        <title>Genomic Encyclopedia of Type Strains, Phase IV (KMG-IV): sequencing the most valuable type-strain genomes for metagenomic binning, comparative biology and taxonomic classification.</title>
        <authorList>
            <person name="Goeker M."/>
        </authorList>
    </citation>
    <scope>NUCLEOTIDE SEQUENCE [LARGE SCALE GENOMIC DNA]</scope>
    <source>
        <strain evidence="1 2">DSM 26723</strain>
    </source>
</reference>
<name>A0A841HI09_9GAMM</name>
<dbReference type="EMBL" id="JACHHZ010000001">
    <property type="protein sequence ID" value="MBB6092333.1"/>
    <property type="molecule type" value="Genomic_DNA"/>
</dbReference>
<proteinExistence type="predicted"/>
<protein>
    <recommendedName>
        <fullName evidence="3">DUF1249 domain-containing protein</fullName>
    </recommendedName>
</protein>
<evidence type="ECO:0000313" key="2">
    <source>
        <dbReference type="Proteomes" id="UP000588068"/>
    </source>
</evidence>
<dbReference type="AlphaFoldDB" id="A0A841HI09"/>
<accession>A0A841HI09</accession>
<evidence type="ECO:0008006" key="3">
    <source>
        <dbReference type="Google" id="ProtNLM"/>
    </source>
</evidence>
<dbReference type="Proteomes" id="UP000588068">
    <property type="component" value="Unassembled WGS sequence"/>
</dbReference>
<keyword evidence="2" id="KW-1185">Reference proteome</keyword>